<evidence type="ECO:0000256" key="2">
    <source>
        <dbReference type="ARBA" id="ARBA00008312"/>
    </source>
</evidence>
<dbReference type="PATRIC" id="fig|1429438.4.peg.3531"/>
<dbReference type="InterPro" id="IPR036188">
    <property type="entry name" value="FAD/NAD-bd_sf"/>
</dbReference>
<dbReference type="Gene3D" id="3.40.50.720">
    <property type="entry name" value="NAD(P)-binding Rossmann-like Domain"/>
    <property type="match status" value="1"/>
</dbReference>
<accession>W4LKW5</accession>
<keyword evidence="6" id="KW-0560">Oxidoreductase</keyword>
<comment type="similarity">
    <text evidence="2">Belongs to the ferredoxin--NADP reductase type 1 family.</text>
</comment>
<dbReference type="InterPro" id="IPR055275">
    <property type="entry name" value="Ferredox_Rdtase"/>
</dbReference>
<dbReference type="PIRSF" id="PIRSF000362">
    <property type="entry name" value="FNR"/>
    <property type="match status" value="1"/>
</dbReference>
<dbReference type="SUPFAM" id="SSF51971">
    <property type="entry name" value="Nucleotide-binding domain"/>
    <property type="match status" value="2"/>
</dbReference>
<dbReference type="InterPro" id="IPR021163">
    <property type="entry name" value="Ferredox_Rdtase_adrenod"/>
</dbReference>
<evidence type="ECO:0000313" key="11">
    <source>
        <dbReference type="Proteomes" id="UP000019141"/>
    </source>
</evidence>
<evidence type="ECO:0000256" key="1">
    <source>
        <dbReference type="ARBA" id="ARBA00001974"/>
    </source>
</evidence>
<name>W4LKW5_ENTF1</name>
<gene>
    <name evidence="10" type="ORF">ETSY1_18055</name>
</gene>
<dbReference type="AlphaFoldDB" id="W4LKW5"/>
<dbReference type="PANTHER" id="PTHR48467">
    <property type="entry name" value="GLUTAMATE SYNTHASE 1 [NADH], CHLOROPLASTIC-LIKE"/>
    <property type="match status" value="1"/>
</dbReference>
<comment type="cofactor">
    <cofactor evidence="1 7">
        <name>FAD</name>
        <dbReference type="ChEBI" id="CHEBI:57692"/>
    </cofactor>
</comment>
<feature type="binding site" evidence="8">
    <location>
        <position position="250"/>
    </location>
    <ligand>
        <name>NADP(+)</name>
        <dbReference type="ChEBI" id="CHEBI:58349"/>
    </ligand>
</feature>
<evidence type="ECO:0000256" key="3">
    <source>
        <dbReference type="ARBA" id="ARBA00022630"/>
    </source>
</evidence>
<feature type="binding site" evidence="7">
    <location>
        <position position="57"/>
    </location>
    <ligand>
        <name>FAD</name>
        <dbReference type="ChEBI" id="CHEBI:57692"/>
    </ligand>
</feature>
<keyword evidence="11" id="KW-1185">Reference proteome</keyword>
<dbReference type="InterPro" id="IPR023753">
    <property type="entry name" value="FAD/NAD-binding_dom"/>
</dbReference>
<keyword evidence="4 7" id="KW-0274">FAD</keyword>
<proteinExistence type="inferred from homology"/>
<dbReference type="PRINTS" id="PR00419">
    <property type="entry name" value="ADXRDTASE"/>
</dbReference>
<dbReference type="Pfam" id="PF07992">
    <property type="entry name" value="Pyr_redox_2"/>
    <property type="match status" value="1"/>
</dbReference>
<reference evidence="10 11" key="1">
    <citation type="journal article" date="2014" name="Nature">
        <title>An environmental bacterial taxon with a large and distinct metabolic repertoire.</title>
        <authorList>
            <person name="Wilson M.C."/>
            <person name="Mori T."/>
            <person name="Ruckert C."/>
            <person name="Uria A.R."/>
            <person name="Helf M.J."/>
            <person name="Takada K."/>
            <person name="Gernert C."/>
            <person name="Steffens U.A."/>
            <person name="Heycke N."/>
            <person name="Schmitt S."/>
            <person name="Rinke C."/>
            <person name="Helfrich E.J."/>
            <person name="Brachmann A.O."/>
            <person name="Gurgui C."/>
            <person name="Wakimoto T."/>
            <person name="Kracht M."/>
            <person name="Crusemann M."/>
            <person name="Hentschel U."/>
            <person name="Abe I."/>
            <person name="Matsunaga S."/>
            <person name="Kalinowski J."/>
            <person name="Takeyama H."/>
            <person name="Piel J."/>
        </authorList>
    </citation>
    <scope>NUCLEOTIDE SEQUENCE [LARGE SCALE GENOMIC DNA]</scope>
    <source>
        <strain evidence="11">TSY1</strain>
    </source>
</reference>
<comment type="caution">
    <text evidence="10">The sequence shown here is derived from an EMBL/GenBank/DDBJ whole genome shotgun (WGS) entry which is preliminary data.</text>
</comment>
<evidence type="ECO:0000256" key="4">
    <source>
        <dbReference type="ARBA" id="ARBA00022827"/>
    </source>
</evidence>
<feature type="binding site" evidence="7">
    <location>
        <begin position="416"/>
        <end position="418"/>
    </location>
    <ligand>
        <name>FAD</name>
        <dbReference type="ChEBI" id="CHEBI:57692"/>
    </ligand>
</feature>
<evidence type="ECO:0000256" key="7">
    <source>
        <dbReference type="PIRSR" id="PIRSR000362-1"/>
    </source>
</evidence>
<evidence type="ECO:0000259" key="9">
    <source>
        <dbReference type="Pfam" id="PF07992"/>
    </source>
</evidence>
<feature type="binding site" evidence="8">
    <location>
        <position position="416"/>
    </location>
    <ligand>
        <name>NADP(+)</name>
        <dbReference type="ChEBI" id="CHEBI:58349"/>
    </ligand>
</feature>
<dbReference type="HOGENOM" id="CLU_024722_4_1_7"/>
<evidence type="ECO:0000256" key="8">
    <source>
        <dbReference type="PIRSR" id="PIRSR000362-2"/>
    </source>
</evidence>
<evidence type="ECO:0000256" key="5">
    <source>
        <dbReference type="ARBA" id="ARBA00022857"/>
    </source>
</evidence>
<keyword evidence="3" id="KW-0285">Flavoprotein</keyword>
<feature type="binding site" evidence="7">
    <location>
        <position position="409"/>
    </location>
    <ligand>
        <name>FAD</name>
        <dbReference type="ChEBI" id="CHEBI:57692"/>
    </ligand>
</feature>
<dbReference type="Gene3D" id="3.50.50.60">
    <property type="entry name" value="FAD/NAD(P)-binding domain"/>
    <property type="match status" value="1"/>
</dbReference>
<feature type="binding site" evidence="7">
    <location>
        <position position="87"/>
    </location>
    <ligand>
        <name>FAD</name>
        <dbReference type="ChEBI" id="CHEBI:57692"/>
    </ligand>
</feature>
<dbReference type="Proteomes" id="UP000019141">
    <property type="component" value="Unassembled WGS sequence"/>
</dbReference>
<dbReference type="EMBL" id="AZHW01000537">
    <property type="protein sequence ID" value="ETW98627.1"/>
    <property type="molecule type" value="Genomic_DNA"/>
</dbReference>
<feature type="binding site" evidence="8">
    <location>
        <begin position="238"/>
        <end position="239"/>
    </location>
    <ligand>
        <name>NADP(+)</name>
        <dbReference type="ChEBI" id="CHEBI:58349"/>
    </ligand>
</feature>
<sequence length="506" mass="55973">MGLTNMCQNMSELIESYRDVLPVCQTGMSTHAKERLMTQPGTETNPLRVAIVGAGPSGFYVAEHLLQQQDCVVEIDIFDRLPTPYGLVRGGVAPDHQKIKSVTKAYEKTALHPRVRFYGGVEFGTDLPLSLCRRLYHQVVYTTGAQTDRQMGIPGEDLQGSHPATAFVAWYNGHPDFRDLTFDFSHESAAVVGVGNVAVDVARILCRTTDELAKTDIADYALEALSESRIKEVYMLGRRGPAQAAFTNPELRELGELAGADVWVPPEEATLDELSQAALDASSDRATTRKVGMLNDYSKRDTADKERKLVLRFLVSPEELYGNEANRVTGMRLVHNELYATDDGALRPRATEVFEDLSVGLVFRSVGYQGVPLPDVPFDTRRYTIPNQKGRVLDPETSQPILGEYAAGWIKRGPSGVIGTNKPDALETVRCMLEDVQNGKVLTPDTPSPEGAEQRLREQQPLYVSFADWQQLDTIEVEQGKSLGRPRVKFTRVEDMLSALNKTPAS</sequence>
<evidence type="ECO:0000313" key="10">
    <source>
        <dbReference type="EMBL" id="ETW98627.1"/>
    </source>
</evidence>
<keyword evidence="5 8" id="KW-0521">NADP</keyword>
<feature type="domain" description="FAD/NAD(P)-binding" evidence="9">
    <location>
        <begin position="48"/>
        <end position="222"/>
    </location>
</feature>
<dbReference type="PANTHER" id="PTHR48467:SF1">
    <property type="entry name" value="GLUTAMATE SYNTHASE 1 [NADH], CHLOROPLASTIC-LIKE"/>
    <property type="match status" value="1"/>
</dbReference>
<evidence type="ECO:0000256" key="6">
    <source>
        <dbReference type="ARBA" id="ARBA00023002"/>
    </source>
</evidence>
<organism evidence="10 11">
    <name type="scientific">Entotheonella factor</name>
    <dbReference type="NCBI Taxonomy" id="1429438"/>
    <lineage>
        <taxon>Bacteria</taxon>
        <taxon>Pseudomonadati</taxon>
        <taxon>Nitrospinota/Tectimicrobiota group</taxon>
        <taxon>Candidatus Tectimicrobiota</taxon>
        <taxon>Candidatus Entotheonellia</taxon>
        <taxon>Candidatus Entotheonellales</taxon>
        <taxon>Candidatus Entotheonellaceae</taxon>
        <taxon>Candidatus Entotheonella</taxon>
    </lineage>
</organism>
<dbReference type="GO" id="GO:0016491">
    <property type="term" value="F:oxidoreductase activity"/>
    <property type="evidence" value="ECO:0007669"/>
    <property type="project" value="UniProtKB-KW"/>
</dbReference>
<protein>
    <submittedName>
        <fullName evidence="10">NADP oxidoreductase</fullName>
    </submittedName>
</protein>